<dbReference type="RefSeq" id="WP_098504615.1">
    <property type="nucleotide sequence ID" value="NZ_PDJQ01000001.1"/>
</dbReference>
<keyword evidence="8" id="KW-1185">Reference proteome</keyword>
<dbReference type="InterPro" id="IPR041796">
    <property type="entry name" value="Mre11_N"/>
</dbReference>
<gene>
    <name evidence="7" type="ORF">A9A59_2560</name>
</gene>
<comment type="similarity">
    <text evidence="1">Belongs to the SbcD family.</text>
</comment>
<protein>
    <recommendedName>
        <fullName evidence="2">Nuclease SbcCD subunit D</fullName>
    </recommendedName>
</protein>
<dbReference type="Pfam" id="PF00149">
    <property type="entry name" value="Metallophos"/>
    <property type="match status" value="1"/>
</dbReference>
<organism evidence="7 8">
    <name type="scientific">Tepidiforma thermophila (strain KCTC 52669 / CGMCC 1.13589 / G233)</name>
    <dbReference type="NCBI Taxonomy" id="2761530"/>
    <lineage>
        <taxon>Bacteria</taxon>
        <taxon>Bacillati</taxon>
        <taxon>Chloroflexota</taxon>
        <taxon>Tepidiformia</taxon>
        <taxon>Tepidiformales</taxon>
        <taxon>Tepidiformaceae</taxon>
        <taxon>Tepidiforma</taxon>
    </lineage>
</organism>
<evidence type="ECO:0000256" key="4">
    <source>
        <dbReference type="ARBA" id="ARBA00022801"/>
    </source>
</evidence>
<dbReference type="Proteomes" id="UP000223071">
    <property type="component" value="Unassembled WGS sequence"/>
</dbReference>
<dbReference type="InterPro" id="IPR050535">
    <property type="entry name" value="DNA_Repair-Maintenance_Comp"/>
</dbReference>
<evidence type="ECO:0000256" key="3">
    <source>
        <dbReference type="ARBA" id="ARBA00022722"/>
    </source>
</evidence>
<evidence type="ECO:0000313" key="7">
    <source>
        <dbReference type="EMBL" id="PFG75292.1"/>
    </source>
</evidence>
<comment type="caution">
    <text evidence="7">The sequence shown here is derived from an EMBL/GenBank/DDBJ whole genome shotgun (WGS) entry which is preliminary data.</text>
</comment>
<evidence type="ECO:0000259" key="6">
    <source>
        <dbReference type="Pfam" id="PF00149"/>
    </source>
</evidence>
<dbReference type="PANTHER" id="PTHR30337">
    <property type="entry name" value="COMPONENT OF ATP-DEPENDENT DSDNA EXONUCLEASE"/>
    <property type="match status" value="1"/>
</dbReference>
<proteinExistence type="inferred from homology"/>
<dbReference type="AlphaFoldDB" id="A0A2A9HJE7"/>
<dbReference type="GO" id="GO:0004527">
    <property type="term" value="F:exonuclease activity"/>
    <property type="evidence" value="ECO:0007669"/>
    <property type="project" value="UniProtKB-KW"/>
</dbReference>
<keyword evidence="4" id="KW-0378">Hydrolase</keyword>
<dbReference type="PANTHER" id="PTHR30337:SF0">
    <property type="entry name" value="NUCLEASE SBCCD SUBUNIT D"/>
    <property type="match status" value="1"/>
</dbReference>
<sequence length="373" mass="40039">MVRFLHSSDWQLGMTRHFLGSDAQARYGAARVEAIETLGRIAREEGAAFVVVAGDVFETNLVGREVVTRALDAMRDAGVPFYLLPGNHDPLAPGSVWESERFLGRKPGNVHVLGPEPVEAAPGTWLAGVPWRSKQAPGREEVRAAAAALGARAGERVLVLHGQVERGPEAAVTLERAWIEAALREHGIGYVALGDRHSTTDIGCGGRAWYSGTPEQTDYDELEPGKVLVVDLNGGGCAVRAVPVGRWRFVERALEISSSEELRAALEELDRLPERRRTILRLRIRGMGGPELLGAIEAAVEELKASFAAVEPWERYREFVVRANGESIASLGLTGYAAAAAEELDALAQGGGPDAEAASEALALLYRLARGSA</sequence>
<evidence type="ECO:0000256" key="2">
    <source>
        <dbReference type="ARBA" id="ARBA00013365"/>
    </source>
</evidence>
<dbReference type="Gene3D" id="3.60.21.10">
    <property type="match status" value="1"/>
</dbReference>
<dbReference type="CDD" id="cd00840">
    <property type="entry name" value="MPP_Mre11_N"/>
    <property type="match status" value="1"/>
</dbReference>
<dbReference type="SUPFAM" id="SSF56300">
    <property type="entry name" value="Metallo-dependent phosphatases"/>
    <property type="match status" value="1"/>
</dbReference>
<evidence type="ECO:0000256" key="1">
    <source>
        <dbReference type="ARBA" id="ARBA00010555"/>
    </source>
</evidence>
<name>A0A2A9HJE7_TEPT2</name>
<dbReference type="InterPro" id="IPR029052">
    <property type="entry name" value="Metallo-depent_PP-like"/>
</dbReference>
<dbReference type="InterPro" id="IPR014577">
    <property type="entry name" value="UCP033093_metalloPase"/>
</dbReference>
<evidence type="ECO:0000313" key="8">
    <source>
        <dbReference type="Proteomes" id="UP000223071"/>
    </source>
</evidence>
<dbReference type="EMBL" id="PDJQ01000001">
    <property type="protein sequence ID" value="PFG75292.1"/>
    <property type="molecule type" value="Genomic_DNA"/>
</dbReference>
<feature type="domain" description="Calcineurin-like phosphoesterase" evidence="6">
    <location>
        <begin position="3"/>
        <end position="106"/>
    </location>
</feature>
<keyword evidence="5 7" id="KW-0269">Exonuclease</keyword>
<reference evidence="7 8" key="1">
    <citation type="submission" date="2017-09" db="EMBL/GenBank/DDBJ databases">
        <title>Sequencing the genomes of two abundant thermophiles in Great Basin hot springs: Thermocrinis jamiesonii and novel Chloroflexi Thermoflexus hugenholtzii.</title>
        <authorList>
            <person name="Hedlund B."/>
        </authorList>
    </citation>
    <scope>NUCLEOTIDE SEQUENCE [LARGE SCALE GENOMIC DNA]</scope>
    <source>
        <strain evidence="7 8">G233</strain>
    </source>
</reference>
<dbReference type="InterPro" id="IPR004843">
    <property type="entry name" value="Calcineurin-like_PHP"/>
</dbReference>
<dbReference type="PIRSF" id="PIRSF033093">
    <property type="entry name" value="UCP_ML1119"/>
    <property type="match status" value="1"/>
</dbReference>
<evidence type="ECO:0000256" key="5">
    <source>
        <dbReference type="ARBA" id="ARBA00022839"/>
    </source>
</evidence>
<keyword evidence="3" id="KW-0540">Nuclease</keyword>
<accession>A0A2A9HJE7</accession>